<accession>A0ABT6EV51</accession>
<keyword evidence="1" id="KW-0812">Transmembrane</keyword>
<proteinExistence type="predicted"/>
<evidence type="ECO:0000313" key="3">
    <source>
        <dbReference type="Proteomes" id="UP001154265"/>
    </source>
</evidence>
<protein>
    <submittedName>
        <fullName evidence="2">Uncharacterized protein</fullName>
    </submittedName>
</protein>
<keyword evidence="1" id="KW-1133">Transmembrane helix</keyword>
<dbReference type="EMBL" id="JAKKUT010000001">
    <property type="protein sequence ID" value="MDG2989670.1"/>
    <property type="molecule type" value="Genomic_DNA"/>
</dbReference>
<dbReference type="Proteomes" id="UP001154265">
    <property type="component" value="Unassembled WGS sequence"/>
</dbReference>
<gene>
    <name evidence="2" type="ORF">L3556_01790</name>
</gene>
<comment type="caution">
    <text evidence="2">The sequence shown here is derived from an EMBL/GenBank/DDBJ whole genome shotgun (WGS) entry which is preliminary data.</text>
</comment>
<keyword evidence="3" id="KW-1185">Reference proteome</keyword>
<evidence type="ECO:0000313" key="2">
    <source>
        <dbReference type="EMBL" id="MDG2989670.1"/>
    </source>
</evidence>
<feature type="transmembrane region" description="Helical" evidence="1">
    <location>
        <begin position="36"/>
        <end position="55"/>
    </location>
</feature>
<name>A0ABT6EV51_9SYNE</name>
<dbReference type="RefSeq" id="WP_277865586.1">
    <property type="nucleotide sequence ID" value="NZ_JAKKUT010000001.1"/>
</dbReference>
<keyword evidence="1" id="KW-0472">Membrane</keyword>
<reference evidence="2" key="2">
    <citation type="submission" date="2022-01" db="EMBL/GenBank/DDBJ databases">
        <authorList>
            <person name="Zivanovic Y."/>
            <person name="Moreira D."/>
            <person name="Lopez-Garcia P."/>
        </authorList>
    </citation>
    <scope>NUCLEOTIDE SEQUENCE</scope>
    <source>
        <strain evidence="2">G9</strain>
    </source>
</reference>
<evidence type="ECO:0000256" key="1">
    <source>
        <dbReference type="SAM" id="Phobius"/>
    </source>
</evidence>
<organism evidence="2 3">
    <name type="scientific">Candidatus Synechococcus calcipolaris G9</name>
    <dbReference type="NCBI Taxonomy" id="1497997"/>
    <lineage>
        <taxon>Bacteria</taxon>
        <taxon>Bacillati</taxon>
        <taxon>Cyanobacteriota</taxon>
        <taxon>Cyanophyceae</taxon>
        <taxon>Synechococcales</taxon>
        <taxon>Synechococcaceae</taxon>
        <taxon>Synechococcus</taxon>
    </lineage>
</organism>
<sequence length="57" mass="6709">MIEPTPSKDVPEIIQKFRDELNEEIEEAIEDHEFKMTKIGIITLIVFVGFIFLFIKI</sequence>
<reference evidence="2" key="1">
    <citation type="journal article" date="2022" name="Genome Biol. Evol.">
        <title>A New Gene Family Diagnostic for Intracellular Biomineralization of Amorphous Ca Carbonates by Cyanobacteria.</title>
        <authorList>
            <person name="Benzerara K."/>
            <person name="Duprat E."/>
            <person name="Bitard-Feildel T."/>
            <person name="Caumes G."/>
            <person name="Cassier-Chauvat C."/>
            <person name="Chauvat F."/>
            <person name="Dezi M."/>
            <person name="Diop S.I."/>
            <person name="Gaschignard G."/>
            <person name="Gorgen S."/>
            <person name="Gugger M."/>
            <person name="Lopez-Garcia P."/>
            <person name="Millet M."/>
            <person name="Skouri-Panet F."/>
            <person name="Moreira D."/>
            <person name="Callebaut I."/>
        </authorList>
    </citation>
    <scope>NUCLEOTIDE SEQUENCE</scope>
    <source>
        <strain evidence="2">G9</strain>
    </source>
</reference>